<organism evidence="3 4">
    <name type="scientific">Deinococcus enclensis</name>
    <dbReference type="NCBI Taxonomy" id="1049582"/>
    <lineage>
        <taxon>Bacteria</taxon>
        <taxon>Thermotogati</taxon>
        <taxon>Deinococcota</taxon>
        <taxon>Deinococci</taxon>
        <taxon>Deinococcales</taxon>
        <taxon>Deinococcaceae</taxon>
        <taxon>Deinococcus</taxon>
    </lineage>
</organism>
<reference evidence="3 4" key="1">
    <citation type="submission" date="2023-07" db="EMBL/GenBank/DDBJ databases">
        <title>Genomic Encyclopedia of Type Strains, Phase IV (KMG-IV): sequencing the most valuable type-strain genomes for metagenomic binning, comparative biology and taxonomic classification.</title>
        <authorList>
            <person name="Goeker M."/>
        </authorList>
    </citation>
    <scope>NUCLEOTIDE SEQUENCE [LARGE SCALE GENOMIC DNA]</scope>
    <source>
        <strain evidence="3 4">NIO-1023</strain>
    </source>
</reference>
<accession>A0ABT9M938</accession>
<evidence type="ECO:0000313" key="4">
    <source>
        <dbReference type="Proteomes" id="UP001232163"/>
    </source>
</evidence>
<dbReference type="PANTHER" id="PTHR31157">
    <property type="entry name" value="SCP DOMAIN-CONTAINING PROTEIN"/>
    <property type="match status" value="1"/>
</dbReference>
<keyword evidence="4" id="KW-1185">Reference proteome</keyword>
<evidence type="ECO:0000313" key="3">
    <source>
        <dbReference type="EMBL" id="MDP9762809.1"/>
    </source>
</evidence>
<dbReference type="InterPro" id="IPR035940">
    <property type="entry name" value="CAP_sf"/>
</dbReference>
<dbReference type="Pfam" id="PF00188">
    <property type="entry name" value="CAP"/>
    <property type="match status" value="1"/>
</dbReference>
<protein>
    <submittedName>
        <fullName evidence="3">Uncharacterized protein YkwD</fullName>
    </submittedName>
</protein>
<dbReference type="Proteomes" id="UP001232163">
    <property type="component" value="Unassembled WGS sequence"/>
</dbReference>
<dbReference type="InterPro" id="IPR014044">
    <property type="entry name" value="CAP_dom"/>
</dbReference>
<dbReference type="CDD" id="cd05379">
    <property type="entry name" value="CAP_bacterial"/>
    <property type="match status" value="1"/>
</dbReference>
<gene>
    <name evidence="3" type="ORF">QO006_000222</name>
</gene>
<proteinExistence type="predicted"/>
<feature type="signal peptide" evidence="1">
    <location>
        <begin position="1"/>
        <end position="22"/>
    </location>
</feature>
<dbReference type="Gene3D" id="3.40.33.10">
    <property type="entry name" value="CAP"/>
    <property type="match status" value="1"/>
</dbReference>
<dbReference type="RefSeq" id="WP_307463245.1">
    <property type="nucleotide sequence ID" value="NZ_JAURUR010000001.1"/>
</dbReference>
<dbReference type="EMBL" id="JAURUR010000001">
    <property type="protein sequence ID" value="MDP9762809.1"/>
    <property type="molecule type" value="Genomic_DNA"/>
</dbReference>
<sequence length="280" mass="29653">MRALLTCLLLTLLCAPAAPAQAGAPAVAPTATAPDALTAVVEQDFLSCGQTARPDPVLNEAARLVLRGFKLAQATAQVGYRAKRGGAELLTGTITVPKLAAALANKCGQRLGYSRYGVATDQGRFALVYAEPAQVDLSRRAAWLEEFLRLTNQARYRGHRCGDTLFASTGPLTWNEPLGRAASAHAAQLVRLNFRGHLAPDSAEGPMERARAAGFPGPSVGETIAYESLTPEEALQGLLASPGHCRIIMNPEWTVMGADVVNGEPGSAFSTYWVQVFGRP</sequence>
<feature type="domain" description="SCP" evidence="2">
    <location>
        <begin position="149"/>
        <end position="277"/>
    </location>
</feature>
<keyword evidence="1" id="KW-0732">Signal</keyword>
<name>A0ABT9M938_9DEIO</name>
<evidence type="ECO:0000259" key="2">
    <source>
        <dbReference type="Pfam" id="PF00188"/>
    </source>
</evidence>
<comment type="caution">
    <text evidence="3">The sequence shown here is derived from an EMBL/GenBank/DDBJ whole genome shotgun (WGS) entry which is preliminary data.</text>
</comment>
<dbReference type="SUPFAM" id="SSF55797">
    <property type="entry name" value="PR-1-like"/>
    <property type="match status" value="1"/>
</dbReference>
<feature type="chain" id="PRO_5045802515" evidence="1">
    <location>
        <begin position="23"/>
        <end position="280"/>
    </location>
</feature>
<dbReference type="PANTHER" id="PTHR31157:SF1">
    <property type="entry name" value="SCP DOMAIN-CONTAINING PROTEIN"/>
    <property type="match status" value="1"/>
</dbReference>
<evidence type="ECO:0000256" key="1">
    <source>
        <dbReference type="SAM" id="SignalP"/>
    </source>
</evidence>